<feature type="transmembrane region" description="Helical" evidence="1">
    <location>
        <begin position="45"/>
        <end position="67"/>
    </location>
</feature>
<dbReference type="KEGG" id="dni:HX89_06270"/>
<gene>
    <name evidence="2" type="ORF">HX89_06270</name>
</gene>
<dbReference type="OrthoDB" id="3388334at2"/>
<accession>A0A075JFH2</accession>
<keyword evidence="1" id="KW-0472">Membrane</keyword>
<feature type="transmembrane region" description="Helical" evidence="1">
    <location>
        <begin position="148"/>
        <end position="169"/>
    </location>
</feature>
<keyword evidence="1" id="KW-1133">Transmembrane helix</keyword>
<feature type="transmembrane region" description="Helical" evidence="1">
    <location>
        <begin position="107"/>
        <end position="127"/>
    </location>
</feature>
<sequence length="171" mass="17706">MGALGSPARPSPGSVLRLTERIVPACVLTTVGGGVYRRVMDVRDVLVVALFGSLALAGGGVVTTLVFRSVDRRASEVGESLPESSDGVAQAATILRGGAWIGALERLAIFAGLVASWPEAIAIVLAVKGLGRYPELRSGEKSAVAERFIIGTFVSVLWACGCAGLVAWLRT</sequence>
<proteinExistence type="predicted"/>
<reference evidence="2 3" key="1">
    <citation type="submission" date="2014-07" db="EMBL/GenBank/DDBJ databases">
        <title>Genome Sequencing of Dermacoccus nishinomiyaensis.</title>
        <authorList>
            <person name="Hong K.W."/>
            <person name="Chan K.G."/>
        </authorList>
    </citation>
    <scope>NUCLEOTIDE SEQUENCE [LARGE SCALE GENOMIC DNA]</scope>
    <source>
        <strain evidence="2 3">M25</strain>
    </source>
</reference>
<dbReference type="AlphaFoldDB" id="A0A075JFH2"/>
<evidence type="ECO:0000313" key="3">
    <source>
        <dbReference type="Proteomes" id="UP000027986"/>
    </source>
</evidence>
<keyword evidence="1" id="KW-0812">Transmembrane</keyword>
<dbReference type="HOGENOM" id="CLU_117983_0_0_11"/>
<dbReference type="EMBL" id="CP008889">
    <property type="protein sequence ID" value="AIF40609.1"/>
    <property type="molecule type" value="Genomic_DNA"/>
</dbReference>
<organism evidence="2 3">
    <name type="scientific">Dermacoccus nishinomiyaensis</name>
    <dbReference type="NCBI Taxonomy" id="1274"/>
    <lineage>
        <taxon>Bacteria</taxon>
        <taxon>Bacillati</taxon>
        <taxon>Actinomycetota</taxon>
        <taxon>Actinomycetes</taxon>
        <taxon>Micrococcales</taxon>
        <taxon>Dermacoccaceae</taxon>
        <taxon>Dermacoccus</taxon>
    </lineage>
</organism>
<evidence type="ECO:0000256" key="1">
    <source>
        <dbReference type="SAM" id="Phobius"/>
    </source>
</evidence>
<evidence type="ECO:0000313" key="2">
    <source>
        <dbReference type="EMBL" id="AIF40609.1"/>
    </source>
</evidence>
<protein>
    <submittedName>
        <fullName evidence="2">Uncharacterized protein</fullName>
    </submittedName>
</protein>
<name>A0A075JFH2_9MICO</name>
<dbReference type="Proteomes" id="UP000027986">
    <property type="component" value="Chromosome"/>
</dbReference>
<dbReference type="eggNOG" id="ENOG5032YG5">
    <property type="taxonomic scope" value="Bacteria"/>
</dbReference>
<keyword evidence="3" id="KW-1185">Reference proteome</keyword>